<evidence type="ECO:0000256" key="8">
    <source>
        <dbReference type="ARBA" id="ARBA00047599"/>
    </source>
</evidence>
<keyword evidence="7" id="KW-0520">NAD</keyword>
<keyword evidence="10" id="KW-0472">Membrane</keyword>
<keyword evidence="10" id="KW-0812">Transmembrane</keyword>
<dbReference type="GO" id="GO:0005739">
    <property type="term" value="C:mitochondrion"/>
    <property type="evidence" value="ECO:0007669"/>
    <property type="project" value="TreeGrafter"/>
</dbReference>
<feature type="transmembrane region" description="Helical" evidence="10">
    <location>
        <begin position="684"/>
        <end position="701"/>
    </location>
</feature>
<keyword evidence="10" id="KW-1133">Transmembrane helix</keyword>
<gene>
    <name evidence="13" type="ORF">AfA28D1.035</name>
</gene>
<dbReference type="InterPro" id="IPR045024">
    <property type="entry name" value="NDH-2"/>
</dbReference>
<keyword evidence="3" id="KW-0285">Flavoprotein</keyword>
<evidence type="ECO:0000256" key="6">
    <source>
        <dbReference type="ARBA" id="ARBA00023002"/>
    </source>
</evidence>
<dbReference type="EC" id="1.6.5.9" evidence="2"/>
<dbReference type="Pfam" id="PF22366">
    <property type="entry name" value="NDH2_C"/>
    <property type="match status" value="1"/>
</dbReference>
<evidence type="ECO:0000259" key="11">
    <source>
        <dbReference type="Pfam" id="PF07992"/>
    </source>
</evidence>
<evidence type="ECO:0000256" key="9">
    <source>
        <dbReference type="ARBA" id="ARBA00049010"/>
    </source>
</evidence>
<dbReference type="EMBL" id="BX649605">
    <property type="protein sequence ID" value="CAE47920.1"/>
    <property type="molecule type" value="Genomic_DNA"/>
</dbReference>
<accession>Q6MYT9</accession>
<comment type="catalytic activity">
    <reaction evidence="9">
        <text>a ubiquinone + NADH + H(+) = a ubiquinol + NAD(+)</text>
        <dbReference type="Rhea" id="RHEA:23152"/>
        <dbReference type="Rhea" id="RHEA-COMP:9565"/>
        <dbReference type="Rhea" id="RHEA-COMP:9566"/>
        <dbReference type="ChEBI" id="CHEBI:15378"/>
        <dbReference type="ChEBI" id="CHEBI:16389"/>
        <dbReference type="ChEBI" id="CHEBI:17976"/>
        <dbReference type="ChEBI" id="CHEBI:57540"/>
        <dbReference type="ChEBI" id="CHEBI:57945"/>
    </reaction>
</comment>
<keyword evidence="6" id="KW-0560">Oxidoreductase</keyword>
<dbReference type="Pfam" id="PF07992">
    <property type="entry name" value="Pyr_redox_2"/>
    <property type="match status" value="1"/>
</dbReference>
<proteinExistence type="inferred from homology"/>
<name>Q6MYT9_ASPFM</name>
<evidence type="ECO:0000256" key="2">
    <source>
        <dbReference type="ARBA" id="ARBA00012637"/>
    </source>
</evidence>
<sequence>MVGSSMFRSNMASPTVMQLTSLSRRSLSTRSPALGLRLSRPLRSATSSQQCVQRTFRRSYADAAPTPKPKKRFRFLRWAWRLTWLSGVGLTGALIYSIYEQRHPIEQIEPDPTKKTLVILGTGWGSVSLLKKLDTENYNVVVISPRNYFLFTPLLPSCTTGQVEHRSIMEPIRNILRQKKAHVKFYEAEATKIDYEKRVVYISDDSEIKGDISHTEVPFDMLVVGVGAENATFVNGVITGIKGVKEHSCFLKEVGDAQKIRKRIMDCVETAMFKDQPEEEVKRLLHMVVVGGGPTGVEFAGELQDFFNEDLKKWIPEIKDNFHVTLVEALPNVLPMFSKQLIDYTESTFKEEAITIRTKTMVKNVTDKYIEAEVTKPDGTKELETIPYGLLVWATGNAVRNVVRDLMNQIPAQKNSRRGLAVNEYLVVNGTENVWAVGDCAVTNYAPTAQVASQEGAFLARLFNTMAKTEAIEKELKRLSEAQAVAKNEEERNKIFDEIRERQKQLRRTKQIGPFQYSHQGSLAYIGKERAVADISWLSGNIASGGTVTYLFWRSAYLSMCFSSKCLLRPTNHKIVPFPFLTISIARNRRKLLFSVFVVYRFLYARSMITFQLLFPFSTLLRRHRHYASVTVDHPSGPLSPKDPLIAPNGHKSGEKYRLGTGLFFRHLDMAIILFLLYDSYTDLFLILAAVVIMSVLLKCIELGKWKYGDYVICVSLQPSYRLTILALDPITRVKIPTVDRKR</sequence>
<comment type="catalytic activity">
    <reaction evidence="8">
        <text>a quinone + NADH + H(+) = a quinol + NAD(+)</text>
        <dbReference type="Rhea" id="RHEA:46160"/>
        <dbReference type="ChEBI" id="CHEBI:15378"/>
        <dbReference type="ChEBI" id="CHEBI:24646"/>
        <dbReference type="ChEBI" id="CHEBI:57540"/>
        <dbReference type="ChEBI" id="CHEBI:57945"/>
        <dbReference type="ChEBI" id="CHEBI:132124"/>
        <dbReference type="EC" id="1.6.5.9"/>
    </reaction>
</comment>
<feature type="domain" description="External alternative NADH-ubiquinone oxidoreductase-like C-terminal" evidence="12">
    <location>
        <begin position="519"/>
        <end position="565"/>
    </location>
</feature>
<feature type="domain" description="FAD/NAD(P)-binding" evidence="11">
    <location>
        <begin position="116"/>
        <end position="456"/>
    </location>
</feature>
<dbReference type="AlphaFoldDB" id="Q6MYT9"/>
<evidence type="ECO:0000256" key="3">
    <source>
        <dbReference type="ARBA" id="ARBA00022630"/>
    </source>
</evidence>
<organism evidence="13">
    <name type="scientific">Aspergillus fumigatus</name>
    <name type="common">Neosartorya fumigata</name>
    <dbReference type="NCBI Taxonomy" id="746128"/>
    <lineage>
        <taxon>Eukaryota</taxon>
        <taxon>Fungi</taxon>
        <taxon>Dikarya</taxon>
        <taxon>Ascomycota</taxon>
        <taxon>Pezizomycotina</taxon>
        <taxon>Eurotiomycetes</taxon>
        <taxon>Eurotiomycetidae</taxon>
        <taxon>Eurotiales</taxon>
        <taxon>Aspergillaceae</taxon>
        <taxon>Aspergillus</taxon>
        <taxon>Aspergillus subgen. Fumigati</taxon>
    </lineage>
</organism>
<evidence type="ECO:0000256" key="1">
    <source>
        <dbReference type="ARBA" id="ARBA00005272"/>
    </source>
</evidence>
<dbReference type="GO" id="GO:0050136">
    <property type="term" value="F:NADH dehydrogenase (quinone) (non-electrogenic) activity"/>
    <property type="evidence" value="ECO:0007669"/>
    <property type="project" value="UniProtKB-EC"/>
</dbReference>
<evidence type="ECO:0000256" key="7">
    <source>
        <dbReference type="ARBA" id="ARBA00023027"/>
    </source>
</evidence>
<dbReference type="InterPro" id="IPR054585">
    <property type="entry name" value="NDH2-like_C"/>
</dbReference>
<dbReference type="InterPro" id="IPR036188">
    <property type="entry name" value="FAD/NAD-bd_sf"/>
</dbReference>
<keyword evidence="4" id="KW-0274">FAD</keyword>
<reference evidence="13" key="1">
    <citation type="journal article" date="2004" name="Fungal Genet. Biol.">
        <title>Insight into the genome of Aspergillus fumigatus: analysis of a 922 kb region encompassing the nitrate assimilation gene cluster.</title>
        <authorList>
            <person name="Pain A."/>
            <person name="Woodward J."/>
            <person name="Quail M.A."/>
            <person name="Anderson M.J."/>
            <person name="Clark R."/>
            <person name="Collins M."/>
            <person name="Fosker N."/>
            <person name="Fraser A."/>
            <person name="Harris D."/>
            <person name="Larke N."/>
            <person name="Murphy L."/>
            <person name="Humphray S."/>
            <person name="O'Neil S."/>
            <person name="Pertea M."/>
            <person name="Price C."/>
            <person name="Rabbinowitsch E."/>
            <person name="Rajandream M-A."/>
            <person name="Salzberg S."/>
            <person name="Saunders D."/>
            <person name="Seegar K."/>
            <person name="Sharp S."/>
            <person name="Warren T."/>
            <person name="Denning D.W."/>
            <person name="Barrell B."/>
            <person name="Hall N."/>
        </authorList>
    </citation>
    <scope>NUCLEOTIDE SEQUENCE</scope>
</reference>
<evidence type="ECO:0000256" key="4">
    <source>
        <dbReference type="ARBA" id="ARBA00022827"/>
    </source>
</evidence>
<evidence type="ECO:0000259" key="12">
    <source>
        <dbReference type="Pfam" id="PF22366"/>
    </source>
</evidence>
<dbReference type="PANTHER" id="PTHR43706">
    <property type="entry name" value="NADH DEHYDROGENASE"/>
    <property type="match status" value="1"/>
</dbReference>
<comment type="similarity">
    <text evidence="1">Belongs to the NADH dehydrogenase family.</text>
</comment>
<keyword evidence="5" id="KW-0809">Transit peptide</keyword>
<evidence type="ECO:0000256" key="5">
    <source>
        <dbReference type="ARBA" id="ARBA00022946"/>
    </source>
</evidence>
<dbReference type="InterPro" id="IPR023753">
    <property type="entry name" value="FAD/NAD-binding_dom"/>
</dbReference>
<dbReference type="SUPFAM" id="SSF51905">
    <property type="entry name" value="FAD/NAD(P)-binding domain"/>
    <property type="match status" value="2"/>
</dbReference>
<dbReference type="PANTHER" id="PTHR43706:SF47">
    <property type="entry name" value="EXTERNAL NADH-UBIQUINONE OXIDOREDUCTASE 1, MITOCHONDRIAL-RELATED"/>
    <property type="match status" value="1"/>
</dbReference>
<evidence type="ECO:0000256" key="10">
    <source>
        <dbReference type="SAM" id="Phobius"/>
    </source>
</evidence>
<evidence type="ECO:0000313" key="13">
    <source>
        <dbReference type="EMBL" id="CAE47920.1"/>
    </source>
</evidence>
<dbReference type="Gene3D" id="3.50.50.100">
    <property type="match status" value="1"/>
</dbReference>
<protein>
    <recommendedName>
        <fullName evidence="2">NADH:ubiquinone reductase (non-electrogenic)</fullName>
        <ecNumber evidence="2">1.6.5.9</ecNumber>
    </recommendedName>
</protein>